<name>A0A2T8I6B0_9POAL</name>
<dbReference type="EMBL" id="CM008054">
    <property type="protein sequence ID" value="PVH33212.1"/>
    <property type="molecule type" value="Genomic_DNA"/>
</dbReference>
<evidence type="ECO:0000313" key="1">
    <source>
        <dbReference type="EMBL" id="PVH33212.1"/>
    </source>
</evidence>
<dbReference type="AlphaFoldDB" id="A0A2T8I6B0"/>
<proteinExistence type="predicted"/>
<protein>
    <submittedName>
        <fullName evidence="1">Uncharacterized protein</fullName>
    </submittedName>
</protein>
<sequence length="115" mass="12422">MGLAVVAIFVPLRSPAIILDSTVSALSAEALDLGIWNDGVSWWSGGGGGAHPTLPLTGNCSHRQKGALSLYFCSRQNAYRNIILGMTYFGSNCLLVMRGSARQFENKKTKEFVRS</sequence>
<accession>A0A2T8I6B0</accession>
<organism evidence="1">
    <name type="scientific">Panicum hallii</name>
    <dbReference type="NCBI Taxonomy" id="206008"/>
    <lineage>
        <taxon>Eukaryota</taxon>
        <taxon>Viridiplantae</taxon>
        <taxon>Streptophyta</taxon>
        <taxon>Embryophyta</taxon>
        <taxon>Tracheophyta</taxon>
        <taxon>Spermatophyta</taxon>
        <taxon>Magnoliopsida</taxon>
        <taxon>Liliopsida</taxon>
        <taxon>Poales</taxon>
        <taxon>Poaceae</taxon>
        <taxon>PACMAD clade</taxon>
        <taxon>Panicoideae</taxon>
        <taxon>Panicodae</taxon>
        <taxon>Paniceae</taxon>
        <taxon>Panicinae</taxon>
        <taxon>Panicum</taxon>
        <taxon>Panicum sect. Panicum</taxon>
    </lineage>
</organism>
<reference evidence="1" key="1">
    <citation type="submission" date="2018-04" db="EMBL/GenBank/DDBJ databases">
        <title>WGS assembly of Panicum hallii.</title>
        <authorList>
            <person name="Lovell J."/>
            <person name="Jenkins J."/>
            <person name="Lowry D."/>
            <person name="Mamidi S."/>
            <person name="Sreedasyam A."/>
            <person name="Weng X."/>
            <person name="Barry K."/>
            <person name="Bonette J."/>
            <person name="Campitelli B."/>
            <person name="Daum C."/>
            <person name="Gordon S."/>
            <person name="Gould B."/>
            <person name="Lipzen A."/>
            <person name="Macqueen A."/>
            <person name="Palacio-Mejia J."/>
            <person name="Plott C."/>
            <person name="Shakirov E."/>
            <person name="Shu S."/>
            <person name="Yoshinaga Y."/>
            <person name="Zane M."/>
            <person name="Rokhsar D."/>
            <person name="Grimwood J."/>
            <person name="Schmutz J."/>
            <person name="Juenger T."/>
        </authorList>
    </citation>
    <scope>NUCLEOTIDE SEQUENCE [LARGE SCALE GENOMIC DNA]</scope>
    <source>
        <strain evidence="1">FIL2</strain>
    </source>
</reference>
<dbReference type="Proteomes" id="UP000243499">
    <property type="component" value="Chromosome 9"/>
</dbReference>
<dbReference type="Gramene" id="PVH33212">
    <property type="protein sequence ID" value="PVH33212"/>
    <property type="gene ID" value="PAHAL_9G598000"/>
</dbReference>
<gene>
    <name evidence="1" type="ORF">PAHAL_9G598000</name>
</gene>